<proteinExistence type="inferred from homology"/>
<dbReference type="Proteomes" id="UP000428330">
    <property type="component" value="Chromosome"/>
</dbReference>
<evidence type="ECO:0000313" key="9">
    <source>
        <dbReference type="Proteomes" id="UP000428330"/>
    </source>
</evidence>
<organism evidence="8 9">
    <name type="scientific">Roseovarius faecimaris</name>
    <dbReference type="NCBI Taxonomy" id="2494550"/>
    <lineage>
        <taxon>Bacteria</taxon>
        <taxon>Pseudomonadati</taxon>
        <taxon>Pseudomonadota</taxon>
        <taxon>Alphaproteobacteria</taxon>
        <taxon>Rhodobacterales</taxon>
        <taxon>Roseobacteraceae</taxon>
        <taxon>Roseovarius</taxon>
    </lineage>
</organism>
<gene>
    <name evidence="8" type="ORF">EI983_15120</name>
</gene>
<evidence type="ECO:0000256" key="4">
    <source>
        <dbReference type="ARBA" id="ARBA00017871"/>
    </source>
</evidence>
<evidence type="ECO:0000256" key="6">
    <source>
        <dbReference type="ARBA" id="ARBA00047321"/>
    </source>
</evidence>
<dbReference type="PANTHER" id="PTHR10742:SF410">
    <property type="entry name" value="LYSINE-SPECIFIC HISTONE DEMETHYLASE 2"/>
    <property type="match status" value="1"/>
</dbReference>
<dbReference type="EC" id="1.13.12.3" evidence="3"/>
<evidence type="ECO:0000256" key="1">
    <source>
        <dbReference type="ARBA" id="ARBA00004814"/>
    </source>
</evidence>
<dbReference type="GO" id="GO:0050361">
    <property type="term" value="F:tryptophan 2-monooxygenase activity"/>
    <property type="evidence" value="ECO:0007669"/>
    <property type="project" value="UniProtKB-EC"/>
</dbReference>
<dbReference type="OrthoDB" id="9790035at2"/>
<keyword evidence="9" id="KW-1185">Reference proteome</keyword>
<dbReference type="SUPFAM" id="SSF51905">
    <property type="entry name" value="FAD/NAD(P)-binding domain"/>
    <property type="match status" value="1"/>
</dbReference>
<comment type="pathway">
    <text evidence="1">Plant hormone metabolism; auxin biosynthesis.</text>
</comment>
<accession>A0A6I6IVT5</accession>
<protein>
    <recommendedName>
        <fullName evidence="4">Tryptophan 2-monooxygenase</fullName>
        <ecNumber evidence="3">1.13.12.3</ecNumber>
    </recommendedName>
</protein>
<dbReference type="AlphaFoldDB" id="A0A6I6IVT5"/>
<evidence type="ECO:0000256" key="3">
    <source>
        <dbReference type="ARBA" id="ARBA00012535"/>
    </source>
</evidence>
<dbReference type="Gene3D" id="3.90.660.10">
    <property type="match status" value="1"/>
</dbReference>
<dbReference type="KEGG" id="rom:EI983_15120"/>
<sequence length="427" mass="45580">MINSAHTGTNGAYDVIVIGAGAAGLAATRKLSSAGVSVICLEASGRIGGRAHTDHQIFGIPFDRGAHWLHDFKRNAYARIGRKLGFDLYKVPEHYLLHGAEDPDPIWDMFDAMGDHLSAVAQSSEDKPLSEALDLFPCDDPWARTARFMQCFPNAQDETALSLHDWYNYEDGPDWFCKQGFGAIVAAFGDGLPVRLNTPVTAIARTAAGVEVTSSAGTARARAVIVTVSQGVLAAEAIRFDPPLGNARLSAIDGIRMGHYNHNVLHLAPGALPVRPDTWITYRITEEKHGAPQGGGFLCDVSGSGLTYFETSGSFARDLEAAGEKAALAYATDTLADLFGAEIRKAVIKGHATTYGRDPLFRGSYSGARPGAAAQRKTLRQPHADRIHFAGEATHLSQMATVSGAHKSGRRAAKAVLAQLHGPDQVS</sequence>
<comment type="catalytic activity">
    <reaction evidence="6">
        <text>L-tryptophan + O2 = indole-3-acetamide + CO2 + H2O</text>
        <dbReference type="Rhea" id="RHEA:16165"/>
        <dbReference type="ChEBI" id="CHEBI:15377"/>
        <dbReference type="ChEBI" id="CHEBI:15379"/>
        <dbReference type="ChEBI" id="CHEBI:16031"/>
        <dbReference type="ChEBI" id="CHEBI:16526"/>
        <dbReference type="ChEBI" id="CHEBI:57912"/>
        <dbReference type="EC" id="1.13.12.3"/>
    </reaction>
</comment>
<evidence type="ECO:0000256" key="5">
    <source>
        <dbReference type="ARBA" id="ARBA00023070"/>
    </source>
</evidence>
<dbReference type="InterPro" id="IPR036188">
    <property type="entry name" value="FAD/NAD-bd_sf"/>
</dbReference>
<dbReference type="Pfam" id="PF01593">
    <property type="entry name" value="Amino_oxidase"/>
    <property type="match status" value="2"/>
</dbReference>
<feature type="domain" description="Amine oxidase" evidence="7">
    <location>
        <begin position="113"/>
        <end position="417"/>
    </location>
</feature>
<evidence type="ECO:0000313" key="8">
    <source>
        <dbReference type="EMBL" id="QGX99526.1"/>
    </source>
</evidence>
<dbReference type="InterPro" id="IPR002937">
    <property type="entry name" value="Amino_oxidase"/>
</dbReference>
<dbReference type="RefSeq" id="WP_157708207.1">
    <property type="nucleotide sequence ID" value="NZ_CP034348.1"/>
</dbReference>
<feature type="domain" description="Amine oxidase" evidence="7">
    <location>
        <begin position="23"/>
        <end position="93"/>
    </location>
</feature>
<name>A0A6I6IVT5_9RHOB</name>
<dbReference type="EMBL" id="CP034348">
    <property type="protein sequence ID" value="QGX99526.1"/>
    <property type="molecule type" value="Genomic_DNA"/>
</dbReference>
<dbReference type="SUPFAM" id="SSF54373">
    <property type="entry name" value="FAD-linked reductases, C-terminal domain"/>
    <property type="match status" value="1"/>
</dbReference>
<dbReference type="PANTHER" id="PTHR10742">
    <property type="entry name" value="FLAVIN MONOAMINE OXIDASE"/>
    <property type="match status" value="1"/>
</dbReference>
<evidence type="ECO:0000256" key="2">
    <source>
        <dbReference type="ARBA" id="ARBA00005833"/>
    </source>
</evidence>
<dbReference type="GO" id="GO:0009851">
    <property type="term" value="P:auxin biosynthetic process"/>
    <property type="evidence" value="ECO:0007669"/>
    <property type="project" value="UniProtKB-KW"/>
</dbReference>
<dbReference type="Gene3D" id="3.50.50.60">
    <property type="entry name" value="FAD/NAD(P)-binding domain"/>
    <property type="match status" value="1"/>
</dbReference>
<reference evidence="9" key="1">
    <citation type="submission" date="2018-12" db="EMBL/GenBank/DDBJ databases">
        <title>Complete genome sequence of Roseovarius sp. MME-070.</title>
        <authorList>
            <person name="Nam Y.-D."/>
            <person name="Kang J."/>
            <person name="Chung W.-H."/>
            <person name="Park Y.S."/>
        </authorList>
    </citation>
    <scope>NUCLEOTIDE SEQUENCE [LARGE SCALE GENOMIC DNA]</scope>
    <source>
        <strain evidence="9">MME-070</strain>
    </source>
</reference>
<dbReference type="PRINTS" id="PR00420">
    <property type="entry name" value="RNGMNOXGNASE"/>
</dbReference>
<comment type="similarity">
    <text evidence="2">Belongs to the tryptophan 2-monooxygenase family.</text>
</comment>
<evidence type="ECO:0000259" key="7">
    <source>
        <dbReference type="Pfam" id="PF01593"/>
    </source>
</evidence>
<dbReference type="InterPro" id="IPR050281">
    <property type="entry name" value="Flavin_monoamine_oxidase"/>
</dbReference>
<keyword evidence="5" id="KW-0073">Auxin biosynthesis</keyword>